<dbReference type="InterPro" id="IPR027393">
    <property type="entry name" value="Virus_scaffolding_prot_C"/>
</dbReference>
<dbReference type="RefSeq" id="WP_377914294.1">
    <property type="nucleotide sequence ID" value="NZ_JBHRZT010000032.1"/>
</dbReference>
<comment type="caution">
    <text evidence="3">The sequence shown here is derived from an EMBL/GenBank/DDBJ whole genome shotgun (WGS) entry which is preliminary data.</text>
</comment>
<keyword evidence="4" id="KW-1185">Reference proteome</keyword>
<dbReference type="InterPro" id="IPR014957">
    <property type="entry name" value="IDEAL_dom"/>
</dbReference>
<evidence type="ECO:0000313" key="4">
    <source>
        <dbReference type="Proteomes" id="UP001595752"/>
    </source>
</evidence>
<proteinExistence type="predicted"/>
<accession>A0ABV8B392</accession>
<gene>
    <name evidence="3" type="ORF">ACFOU2_08895</name>
</gene>
<dbReference type="Proteomes" id="UP001595752">
    <property type="component" value="Unassembled WGS sequence"/>
</dbReference>
<sequence length="131" mass="14672">MLTNGNYRLEVGDWVKGKSRDGELIHGYIETIDPLQETVTVKVVECDHEEMIGKTIGMLNKGVKKLPVSTASNDEQLSHLIDLALLTRDEEWFMSLSAKLNSLRNVSKVDTKKDPGYPISRNSVKNSDIRG</sequence>
<feature type="compositionally biased region" description="Polar residues" evidence="1">
    <location>
        <begin position="120"/>
        <end position="131"/>
    </location>
</feature>
<reference evidence="4" key="1">
    <citation type="journal article" date="2019" name="Int. J. Syst. Evol. Microbiol.">
        <title>The Global Catalogue of Microorganisms (GCM) 10K type strain sequencing project: providing services to taxonomists for standard genome sequencing and annotation.</title>
        <authorList>
            <consortium name="The Broad Institute Genomics Platform"/>
            <consortium name="The Broad Institute Genome Sequencing Center for Infectious Disease"/>
            <person name="Wu L."/>
            <person name="Ma J."/>
        </authorList>
    </citation>
    <scope>NUCLEOTIDE SEQUENCE [LARGE SCALE GENOMIC DNA]</scope>
    <source>
        <strain evidence="4">CCUG 61889</strain>
    </source>
</reference>
<feature type="domain" description="IDEAL" evidence="2">
    <location>
        <begin position="65"/>
        <end position="100"/>
    </location>
</feature>
<evidence type="ECO:0000313" key="3">
    <source>
        <dbReference type="EMBL" id="MFC3883619.1"/>
    </source>
</evidence>
<evidence type="ECO:0000259" key="2">
    <source>
        <dbReference type="SMART" id="SM00914"/>
    </source>
</evidence>
<dbReference type="EMBL" id="JBHRZT010000032">
    <property type="protein sequence ID" value="MFC3883619.1"/>
    <property type="molecule type" value="Genomic_DNA"/>
</dbReference>
<feature type="region of interest" description="Disordered" evidence="1">
    <location>
        <begin position="111"/>
        <end position="131"/>
    </location>
</feature>
<organism evidence="3 4">
    <name type="scientific">Bacillus songklensis</name>
    <dbReference type="NCBI Taxonomy" id="1069116"/>
    <lineage>
        <taxon>Bacteria</taxon>
        <taxon>Bacillati</taxon>
        <taxon>Bacillota</taxon>
        <taxon>Bacilli</taxon>
        <taxon>Bacillales</taxon>
        <taxon>Bacillaceae</taxon>
        <taxon>Bacillus</taxon>
    </lineage>
</organism>
<dbReference type="Gene3D" id="4.10.810.10">
    <property type="entry name" value="Virus Scaffolding Protein, Chain A"/>
    <property type="match status" value="1"/>
</dbReference>
<evidence type="ECO:0000256" key="1">
    <source>
        <dbReference type="SAM" id="MobiDB-lite"/>
    </source>
</evidence>
<protein>
    <submittedName>
        <fullName evidence="3">IDEAL domain-containing protein</fullName>
    </submittedName>
</protein>
<dbReference type="Pfam" id="PF08858">
    <property type="entry name" value="IDEAL"/>
    <property type="match status" value="1"/>
</dbReference>
<dbReference type="SMART" id="SM00914">
    <property type="entry name" value="IDEAL"/>
    <property type="match status" value="1"/>
</dbReference>
<name>A0ABV8B392_9BACI</name>